<reference evidence="3" key="1">
    <citation type="submission" date="2016-07" db="EMBL/GenBank/DDBJ databases">
        <title>Nontailed viruses are major unrecognized killers of bacteria in the ocean.</title>
        <authorList>
            <person name="Kauffman K."/>
            <person name="Hussain F."/>
            <person name="Yang J."/>
            <person name="Arevalo P."/>
            <person name="Brown J."/>
            <person name="Cutler M."/>
            <person name="Kelly L."/>
            <person name="Polz M.F."/>
        </authorList>
    </citation>
    <scope>NUCLEOTIDE SEQUENCE [LARGE SCALE GENOMIC DNA]</scope>
    <source>
        <strain evidence="3">10N.261.48.B5</strain>
    </source>
</reference>
<protein>
    <recommendedName>
        <fullName evidence="1">DNA binding HTH domain-containing protein</fullName>
    </recommendedName>
</protein>
<feature type="domain" description="DNA binding HTH" evidence="1">
    <location>
        <begin position="44"/>
        <end position="77"/>
    </location>
</feature>
<dbReference type="GO" id="GO:0043565">
    <property type="term" value="F:sequence-specific DNA binding"/>
    <property type="evidence" value="ECO:0007669"/>
    <property type="project" value="InterPro"/>
</dbReference>
<proteinExistence type="predicted"/>
<dbReference type="EMBL" id="MCZF01000003">
    <property type="protein sequence ID" value="PMM66853.1"/>
    <property type="molecule type" value="Genomic_DNA"/>
</dbReference>
<dbReference type="PRINTS" id="PR01590">
    <property type="entry name" value="HTHFIS"/>
</dbReference>
<dbReference type="SUPFAM" id="SSF46689">
    <property type="entry name" value="Homeodomain-like"/>
    <property type="match status" value="1"/>
</dbReference>
<evidence type="ECO:0000313" key="2">
    <source>
        <dbReference type="EMBL" id="PMM66853.1"/>
    </source>
</evidence>
<gene>
    <name evidence="2" type="ORF">BCT54_02150</name>
</gene>
<comment type="caution">
    <text evidence="2">The sequence shown here is derived from an EMBL/GenBank/DDBJ whole genome shotgun (WGS) entry which is preliminary data.</text>
</comment>
<dbReference type="InterPro" id="IPR009057">
    <property type="entry name" value="Homeodomain-like_sf"/>
</dbReference>
<dbReference type="InterPro" id="IPR002197">
    <property type="entry name" value="HTH_Fis"/>
</dbReference>
<accession>A0A2N7K0X5</accession>
<organism evidence="2 3">
    <name type="scientific">Vibrio splendidus</name>
    <dbReference type="NCBI Taxonomy" id="29497"/>
    <lineage>
        <taxon>Bacteria</taxon>
        <taxon>Pseudomonadati</taxon>
        <taxon>Pseudomonadota</taxon>
        <taxon>Gammaproteobacteria</taxon>
        <taxon>Vibrionales</taxon>
        <taxon>Vibrionaceae</taxon>
        <taxon>Vibrio</taxon>
    </lineage>
</organism>
<evidence type="ECO:0000313" key="3">
    <source>
        <dbReference type="Proteomes" id="UP000235533"/>
    </source>
</evidence>
<name>A0A2N7K0X5_VIBSP</name>
<dbReference type="Proteomes" id="UP000235533">
    <property type="component" value="Unassembled WGS sequence"/>
</dbReference>
<dbReference type="Pfam" id="PF02954">
    <property type="entry name" value="HTH_8"/>
    <property type="match status" value="1"/>
</dbReference>
<sequence length="97" mass="11108">MCCCTGRSRHLIDQPKIRELIQAQLVEVGSTKATHDLSYVMKVVEDLLIDETVIHTRGNITKAARFLGMNRGTLRAKYERLLQSRRDLHLNSSRKAM</sequence>
<dbReference type="AlphaFoldDB" id="A0A2N7K0X5"/>
<dbReference type="Gene3D" id="1.10.10.60">
    <property type="entry name" value="Homeodomain-like"/>
    <property type="match status" value="1"/>
</dbReference>
<evidence type="ECO:0000259" key="1">
    <source>
        <dbReference type="Pfam" id="PF02954"/>
    </source>
</evidence>